<dbReference type="InterPro" id="IPR011330">
    <property type="entry name" value="Glyco_hydro/deAcase_b/a-brl"/>
</dbReference>
<dbReference type="InterPro" id="IPR002509">
    <property type="entry name" value="NODB_dom"/>
</dbReference>
<dbReference type="GO" id="GO:0005975">
    <property type="term" value="P:carbohydrate metabolic process"/>
    <property type="evidence" value="ECO:0007669"/>
    <property type="project" value="InterPro"/>
</dbReference>
<sequence>MVERRKRFLVFAYHGLSHADDKYVTTPEMFRRHIAFLLDAGCSFVSMDMLLQWRAGQAELPKKAVALHFDDARDDIIAHAAPLLTSLGIPSTIFVVSAWSAGRLRPQDKDAYSDFLTWRQLRELHETGLFAIGAHGETHCSLKRAGFRQKWREIAGSKREIEDAVGCTVRHLAAPYNRSNLLCRIMARAAGLASLSVGRSTYNGRSFNPYAVKRYMVTRDWDESSLRERMARTWPTARLGEQDSPPIS</sequence>
<dbReference type="GO" id="GO:0005576">
    <property type="term" value="C:extracellular region"/>
    <property type="evidence" value="ECO:0007669"/>
    <property type="project" value="UniProtKB-SubCell"/>
</dbReference>
<dbReference type="STRING" id="690850.Desaf_0023"/>
<keyword evidence="5" id="KW-1185">Reference proteome</keyword>
<dbReference type="KEGG" id="daf:Desaf_0023"/>
<name>F3YV71_DESAF</name>
<accession>F3YV71</accession>
<evidence type="ECO:0000256" key="2">
    <source>
        <dbReference type="ARBA" id="ARBA00022729"/>
    </source>
</evidence>
<dbReference type="Gene3D" id="3.20.20.370">
    <property type="entry name" value="Glycoside hydrolase/deacetylase"/>
    <property type="match status" value="1"/>
</dbReference>
<dbReference type="CDD" id="cd10918">
    <property type="entry name" value="CE4_NodB_like_5s_6s"/>
    <property type="match status" value="1"/>
</dbReference>
<dbReference type="HOGENOM" id="CLU_030024_3_3_7"/>
<reference evidence="4 5" key="1">
    <citation type="journal article" date="2011" name="J. Bacteriol.">
        <title>Genome sequence of the mercury-methylating and pleomorphic Desulfovibrio africanus Strain Walvis Bay.</title>
        <authorList>
            <person name="Brown S.D."/>
            <person name="Wall J.D."/>
            <person name="Kucken A.M."/>
            <person name="Gilmour C.C."/>
            <person name="Podar M."/>
            <person name="Brandt C.C."/>
            <person name="Teshima H."/>
            <person name="Detter J.C."/>
            <person name="Han C.S."/>
            <person name="Land M.L."/>
            <person name="Lucas S."/>
            <person name="Han J."/>
            <person name="Pennacchio L."/>
            <person name="Nolan M."/>
            <person name="Pitluck S."/>
            <person name="Woyke T."/>
            <person name="Goodwin L."/>
            <person name="Palumbo A.V."/>
            <person name="Elias D.A."/>
        </authorList>
    </citation>
    <scope>NUCLEOTIDE SEQUENCE [LARGE SCALE GENOMIC DNA]</scope>
    <source>
        <strain evidence="4 5">Walvis Bay</strain>
    </source>
</reference>
<dbReference type="eggNOG" id="COG0726">
    <property type="taxonomic scope" value="Bacteria"/>
</dbReference>
<evidence type="ECO:0000259" key="3">
    <source>
        <dbReference type="PROSITE" id="PS51677"/>
    </source>
</evidence>
<organism evidence="4 5">
    <name type="scientific">Desulfocurvibacter africanus subsp. africanus str. Walvis Bay</name>
    <dbReference type="NCBI Taxonomy" id="690850"/>
    <lineage>
        <taxon>Bacteria</taxon>
        <taxon>Pseudomonadati</taxon>
        <taxon>Thermodesulfobacteriota</taxon>
        <taxon>Desulfovibrionia</taxon>
        <taxon>Desulfovibrionales</taxon>
        <taxon>Desulfovibrionaceae</taxon>
        <taxon>Desulfocurvibacter</taxon>
    </lineage>
</organism>
<dbReference type="EMBL" id="CP003221">
    <property type="protein sequence ID" value="EGJ48389.1"/>
    <property type="molecule type" value="Genomic_DNA"/>
</dbReference>
<dbReference type="SUPFAM" id="SSF88713">
    <property type="entry name" value="Glycoside hydrolase/deacetylase"/>
    <property type="match status" value="1"/>
</dbReference>
<protein>
    <submittedName>
        <fullName evidence="4">Polysaccharide deacetylase</fullName>
    </submittedName>
</protein>
<gene>
    <name evidence="4" type="ORF">Desaf_0023</name>
</gene>
<proteinExistence type="predicted"/>
<evidence type="ECO:0000313" key="4">
    <source>
        <dbReference type="EMBL" id="EGJ48389.1"/>
    </source>
</evidence>
<dbReference type="AlphaFoldDB" id="F3YV71"/>
<dbReference type="GO" id="GO:0016810">
    <property type="term" value="F:hydrolase activity, acting on carbon-nitrogen (but not peptide) bonds"/>
    <property type="evidence" value="ECO:0007669"/>
    <property type="project" value="InterPro"/>
</dbReference>
<feature type="domain" description="NodB homology" evidence="3">
    <location>
        <begin position="63"/>
        <end position="248"/>
    </location>
</feature>
<comment type="subcellular location">
    <subcellularLocation>
        <location evidence="1">Secreted</location>
    </subcellularLocation>
</comment>
<dbReference type="PANTHER" id="PTHR34216:SF3">
    <property type="entry name" value="POLY-BETA-1,6-N-ACETYL-D-GLUCOSAMINE N-DEACETYLASE"/>
    <property type="match status" value="1"/>
</dbReference>
<dbReference type="PROSITE" id="PS51677">
    <property type="entry name" value="NODB"/>
    <property type="match status" value="1"/>
</dbReference>
<evidence type="ECO:0000313" key="5">
    <source>
        <dbReference type="Proteomes" id="UP000007844"/>
    </source>
</evidence>
<dbReference type="PANTHER" id="PTHR34216">
    <property type="match status" value="1"/>
</dbReference>
<dbReference type="InterPro" id="IPR051398">
    <property type="entry name" value="Polysacch_Deacetylase"/>
</dbReference>
<dbReference type="Pfam" id="PF01522">
    <property type="entry name" value="Polysacc_deac_1"/>
    <property type="match status" value="1"/>
</dbReference>
<dbReference type="Proteomes" id="UP000007844">
    <property type="component" value="Chromosome"/>
</dbReference>
<evidence type="ECO:0000256" key="1">
    <source>
        <dbReference type="ARBA" id="ARBA00004613"/>
    </source>
</evidence>
<keyword evidence="2" id="KW-0732">Signal</keyword>
<dbReference type="RefSeq" id="WP_014258268.1">
    <property type="nucleotide sequence ID" value="NC_016629.1"/>
</dbReference>